<reference evidence="1" key="1">
    <citation type="submission" date="2023-10" db="EMBL/GenBank/DDBJ databases">
        <authorList>
            <person name="Rodriguez Cubillos JULIANA M."/>
            <person name="De Vega J."/>
        </authorList>
    </citation>
    <scope>NUCLEOTIDE SEQUENCE</scope>
</reference>
<accession>A0ACB0LG56</accession>
<dbReference type="EMBL" id="CASHSV030000513">
    <property type="protein sequence ID" value="CAJ2667351.1"/>
    <property type="molecule type" value="Genomic_DNA"/>
</dbReference>
<sequence length="577" mass="66044">MTAKHKLVKVLNALDAEDKMKMGLCFICDKPFNFEHQLWHHKNIQIVMMDEEEVEKECESFTQQHIDFSKFDGVVHKDEAPELKLDCHTATPTILLPKPQEVVADSNFETNVEMKNIEHNSSFLNGRNIVLTQSLKEGFTANPSIDAYSLLQPTLQVFDQMPIKRLKPTSQNQQQATKTAFVQVMVRRLKDFNRYRYFDPGGAIVPKSNARGFSWFQSQKATAKVESPTVEQPTGPASGWPWVPRIISFQNRFMVVNEMCQREVKTFLLEMKGLSFTILFSFSCCRKLRDSSEQIYSLLVDEGNITLTLLMEAIHVVDLLFLLLLQKCSIVCFYFPYMFYVSSVECLIVDDGSLTSQDLTNRLHTFNLVFTARDILVLEDSNKTHGAIIVEIALLNCVSLVSYFALMSYKIEYSNLAEIELVYVLISLDIVWKMMNNSIHGNVFKLTSGVYLLAIKCYVSMRCSSKIGFVKVGELVAFVLGLLVNHILNLHVINQITSFQQCSLLNVCCCNCHPTYTTLANGKRMVFSIYWHLALKLFTTPIFVVAAHYSPRRSQLVFYRFTCVAIFHRKMINWGNV</sequence>
<dbReference type="Proteomes" id="UP001177021">
    <property type="component" value="Unassembled WGS sequence"/>
</dbReference>
<comment type="caution">
    <text evidence="1">The sequence shown here is derived from an EMBL/GenBank/DDBJ whole genome shotgun (WGS) entry which is preliminary data.</text>
</comment>
<evidence type="ECO:0000313" key="2">
    <source>
        <dbReference type="Proteomes" id="UP001177021"/>
    </source>
</evidence>
<gene>
    <name evidence="1" type="ORF">MILVUS5_LOCUS31986</name>
</gene>
<evidence type="ECO:0000313" key="1">
    <source>
        <dbReference type="EMBL" id="CAJ2667351.1"/>
    </source>
</evidence>
<name>A0ACB0LG56_TRIPR</name>
<protein>
    <submittedName>
        <fullName evidence="1">Uncharacterized protein</fullName>
    </submittedName>
</protein>
<organism evidence="1 2">
    <name type="scientific">Trifolium pratense</name>
    <name type="common">Red clover</name>
    <dbReference type="NCBI Taxonomy" id="57577"/>
    <lineage>
        <taxon>Eukaryota</taxon>
        <taxon>Viridiplantae</taxon>
        <taxon>Streptophyta</taxon>
        <taxon>Embryophyta</taxon>
        <taxon>Tracheophyta</taxon>
        <taxon>Spermatophyta</taxon>
        <taxon>Magnoliopsida</taxon>
        <taxon>eudicotyledons</taxon>
        <taxon>Gunneridae</taxon>
        <taxon>Pentapetalae</taxon>
        <taxon>rosids</taxon>
        <taxon>fabids</taxon>
        <taxon>Fabales</taxon>
        <taxon>Fabaceae</taxon>
        <taxon>Papilionoideae</taxon>
        <taxon>50 kb inversion clade</taxon>
        <taxon>NPAAA clade</taxon>
        <taxon>Hologalegina</taxon>
        <taxon>IRL clade</taxon>
        <taxon>Trifolieae</taxon>
        <taxon>Trifolium</taxon>
    </lineage>
</organism>
<proteinExistence type="predicted"/>
<keyword evidence="2" id="KW-1185">Reference proteome</keyword>